<proteinExistence type="predicted"/>
<dbReference type="SUPFAM" id="SSF52540">
    <property type="entry name" value="P-loop containing nucleoside triphosphate hydrolases"/>
    <property type="match status" value="1"/>
</dbReference>
<dbReference type="CDD" id="cd03217">
    <property type="entry name" value="ABC_FeS_Assembly"/>
    <property type="match status" value="1"/>
</dbReference>
<comment type="caution">
    <text evidence="4">The sequence shown here is derived from an EMBL/GenBank/DDBJ whole genome shotgun (WGS) entry which is preliminary data.</text>
</comment>
<evidence type="ECO:0000256" key="1">
    <source>
        <dbReference type="ARBA" id="ARBA00022741"/>
    </source>
</evidence>
<organism evidence="4">
    <name type="scientific">Caldiarchaeum subterraneum</name>
    <dbReference type="NCBI Taxonomy" id="311458"/>
    <lineage>
        <taxon>Archaea</taxon>
        <taxon>Nitrososphaerota</taxon>
        <taxon>Candidatus Caldarchaeales</taxon>
        <taxon>Candidatus Caldarchaeaceae</taxon>
        <taxon>Candidatus Caldarchaeum</taxon>
    </lineage>
</organism>
<name>A0A7J3VUG4_CALS0</name>
<dbReference type="NCBIfam" id="TIGR01978">
    <property type="entry name" value="sufC"/>
    <property type="match status" value="1"/>
</dbReference>
<dbReference type="InterPro" id="IPR027417">
    <property type="entry name" value="P-loop_NTPase"/>
</dbReference>
<dbReference type="AlphaFoldDB" id="A0A7J3VUG4"/>
<dbReference type="PANTHER" id="PTHR43204">
    <property type="entry name" value="ABC TRANSPORTER I FAMILY MEMBER 6, CHLOROPLASTIC"/>
    <property type="match status" value="1"/>
</dbReference>
<dbReference type="GO" id="GO:0016887">
    <property type="term" value="F:ATP hydrolysis activity"/>
    <property type="evidence" value="ECO:0007669"/>
    <property type="project" value="InterPro"/>
</dbReference>
<dbReference type="Gene3D" id="3.40.50.300">
    <property type="entry name" value="P-loop containing nucleotide triphosphate hydrolases"/>
    <property type="match status" value="1"/>
</dbReference>
<dbReference type="SMART" id="SM00382">
    <property type="entry name" value="AAA"/>
    <property type="match status" value="1"/>
</dbReference>
<dbReference type="InterPro" id="IPR003593">
    <property type="entry name" value="AAA+_ATPase"/>
</dbReference>
<dbReference type="InterPro" id="IPR010230">
    <property type="entry name" value="FeS-cluster_ATPase_SufC"/>
</dbReference>
<dbReference type="Pfam" id="PF00005">
    <property type="entry name" value="ABC_tran"/>
    <property type="match status" value="1"/>
</dbReference>
<reference evidence="4" key="1">
    <citation type="journal article" date="2020" name="mSystems">
        <title>Genome- and Community-Level Interaction Insights into Carbon Utilization and Element Cycling Functions of Hydrothermarchaeota in Hydrothermal Sediment.</title>
        <authorList>
            <person name="Zhou Z."/>
            <person name="Liu Y."/>
            <person name="Xu W."/>
            <person name="Pan J."/>
            <person name="Luo Z.H."/>
            <person name="Li M."/>
        </authorList>
    </citation>
    <scope>NUCLEOTIDE SEQUENCE [LARGE SCALE GENOMIC DNA]</scope>
    <source>
        <strain evidence="4">SpSt-1074</strain>
    </source>
</reference>
<keyword evidence="1" id="KW-0547">Nucleotide-binding</keyword>
<keyword evidence="2" id="KW-0067">ATP-binding</keyword>
<dbReference type="PANTHER" id="PTHR43204:SF1">
    <property type="entry name" value="ABC TRANSPORTER I FAMILY MEMBER 6, CHLOROPLASTIC"/>
    <property type="match status" value="1"/>
</dbReference>
<dbReference type="EMBL" id="DRXH01000165">
    <property type="protein sequence ID" value="HHM44591.1"/>
    <property type="molecule type" value="Genomic_DNA"/>
</dbReference>
<protein>
    <submittedName>
        <fullName evidence="4">Fe-S cluster assembly ATPase SufC</fullName>
    </submittedName>
</protein>
<evidence type="ECO:0000259" key="3">
    <source>
        <dbReference type="PROSITE" id="PS50893"/>
    </source>
</evidence>
<evidence type="ECO:0000313" key="4">
    <source>
        <dbReference type="EMBL" id="HHM44591.1"/>
    </source>
</evidence>
<dbReference type="PROSITE" id="PS50893">
    <property type="entry name" value="ABC_TRANSPORTER_2"/>
    <property type="match status" value="1"/>
</dbReference>
<feature type="domain" description="ABC transporter" evidence="3">
    <location>
        <begin position="3"/>
        <end position="252"/>
    </location>
</feature>
<evidence type="ECO:0000256" key="2">
    <source>
        <dbReference type="ARBA" id="ARBA00022840"/>
    </source>
</evidence>
<dbReference type="GO" id="GO:0005524">
    <property type="term" value="F:ATP binding"/>
    <property type="evidence" value="ECO:0007669"/>
    <property type="project" value="UniProtKB-KW"/>
</dbReference>
<sequence>MELEIVDLHASVEGRQILKGVNLKVREGEIHSLMGPNGSGKSTLAAVIMGHPKYTVDSGDILLDGESIVDMSPDERARRGLFLAFQYPVEISGVTLANFLRRAYINLKYGGDGEKAKDKVSVAEFQKLLREKIEMLKLDPSIGRRYLNEGFSGGEKKRCEVLQMAILSPRIAVLDETDSGLDIDGVKIVAEGVRTISRQSGMGALVITHYLRILNYLKPDVVHIMYGGRVVETGGYELAQLLEEKGYSVIEQKYGASTG</sequence>
<accession>A0A7J3VUG4</accession>
<gene>
    <name evidence="4" type="primary">sufC</name>
    <name evidence="4" type="ORF">ENM31_04770</name>
</gene>
<dbReference type="InterPro" id="IPR003439">
    <property type="entry name" value="ABC_transporter-like_ATP-bd"/>
</dbReference>